<dbReference type="GO" id="GO:0071004">
    <property type="term" value="C:U2-type prespliceosome"/>
    <property type="evidence" value="ECO:0007669"/>
    <property type="project" value="TreeGrafter"/>
</dbReference>
<dbReference type="FunFam" id="3.30.70.330:FF:000132">
    <property type="entry name" value="Small nuclear ribonucleoprotein U11/U12 subunit 35"/>
    <property type="match status" value="1"/>
</dbReference>
<keyword evidence="2" id="KW-0539">Nucleus</keyword>
<dbReference type="SMART" id="SM00360">
    <property type="entry name" value="RRM"/>
    <property type="match status" value="1"/>
</dbReference>
<proteinExistence type="predicted"/>
<comment type="subcellular location">
    <subcellularLocation>
        <location evidence="1">Nucleus</location>
    </subcellularLocation>
</comment>
<dbReference type="GeneID" id="62196789"/>
<dbReference type="PANTHER" id="PTHR13952:SF5">
    <property type="entry name" value="U1 SMALL NUCLEAR RIBONUCLEOPROTEIN 70 KDA"/>
    <property type="match status" value="1"/>
</dbReference>
<evidence type="ECO:0000313" key="7">
    <source>
        <dbReference type="Proteomes" id="UP000662931"/>
    </source>
</evidence>
<feature type="domain" description="RRM" evidence="5">
    <location>
        <begin position="22"/>
        <end position="100"/>
    </location>
</feature>
<evidence type="ECO:0000256" key="4">
    <source>
        <dbReference type="SAM" id="MobiDB-lite"/>
    </source>
</evidence>
<dbReference type="SUPFAM" id="SSF54928">
    <property type="entry name" value="RNA-binding domain, RBD"/>
    <property type="match status" value="1"/>
</dbReference>
<evidence type="ECO:0000256" key="2">
    <source>
        <dbReference type="ARBA" id="ARBA00023242"/>
    </source>
</evidence>
<name>A0A875S508_EENNA</name>
<dbReference type="Gene3D" id="3.30.70.330">
    <property type="match status" value="1"/>
</dbReference>
<accession>A0A875S508</accession>
<dbReference type="InterPro" id="IPR000504">
    <property type="entry name" value="RRM_dom"/>
</dbReference>
<dbReference type="InterPro" id="IPR035979">
    <property type="entry name" value="RBD_domain_sf"/>
</dbReference>
<dbReference type="GO" id="GO:0003729">
    <property type="term" value="F:mRNA binding"/>
    <property type="evidence" value="ECO:0007669"/>
    <property type="project" value="TreeGrafter"/>
</dbReference>
<dbReference type="GO" id="GO:0030619">
    <property type="term" value="F:U1 snRNA binding"/>
    <property type="evidence" value="ECO:0007669"/>
    <property type="project" value="TreeGrafter"/>
</dbReference>
<sequence>MEQKLSEYDPDKDPQVTGDPYRTVFVGRLDYSINEINLTQQFSAYGEIDHVRVVRERGNGKSRGYGFVVYQDEEGAKMAFDHANGIEIKGRKMVVDIERGRVVKNWKPKRLGGGLGGRNYDKKKTKGNTKFEASGRRDATRGNSSMLAPPTSSYHHQRLEYKSRGNEHGYESNYDSRRPHEEPKRDYIGTRAGNVQAGHRDQADHRDRTGYGDREDYRRYPRY</sequence>
<feature type="compositionally biased region" description="Basic and acidic residues" evidence="4">
    <location>
        <begin position="157"/>
        <end position="188"/>
    </location>
</feature>
<dbReference type="Pfam" id="PF00076">
    <property type="entry name" value="RRM_1"/>
    <property type="match status" value="1"/>
</dbReference>
<gene>
    <name evidence="6" type="ORF">FOA43_003389</name>
</gene>
<evidence type="ECO:0000256" key="3">
    <source>
        <dbReference type="PROSITE-ProRule" id="PRU00176"/>
    </source>
</evidence>
<evidence type="ECO:0000259" key="5">
    <source>
        <dbReference type="PROSITE" id="PS50102"/>
    </source>
</evidence>
<dbReference type="KEGG" id="bnn:FOA43_003389"/>
<dbReference type="Proteomes" id="UP000662931">
    <property type="component" value="Chromosome 4"/>
</dbReference>
<dbReference type="RefSeq" id="XP_038779568.1">
    <property type="nucleotide sequence ID" value="XM_038923640.1"/>
</dbReference>
<protein>
    <recommendedName>
        <fullName evidence="5">RRM domain-containing protein</fullName>
    </recommendedName>
</protein>
<dbReference type="EMBL" id="CP064815">
    <property type="protein sequence ID" value="QPG76003.1"/>
    <property type="molecule type" value="Genomic_DNA"/>
</dbReference>
<feature type="compositionally biased region" description="Basic and acidic residues" evidence="4">
    <location>
        <begin position="198"/>
        <end position="223"/>
    </location>
</feature>
<dbReference type="InterPro" id="IPR012677">
    <property type="entry name" value="Nucleotide-bd_a/b_plait_sf"/>
</dbReference>
<organism evidence="6 7">
    <name type="scientific">Eeniella nana</name>
    <name type="common">Yeast</name>
    <name type="synonym">Brettanomyces nanus</name>
    <dbReference type="NCBI Taxonomy" id="13502"/>
    <lineage>
        <taxon>Eukaryota</taxon>
        <taxon>Fungi</taxon>
        <taxon>Dikarya</taxon>
        <taxon>Ascomycota</taxon>
        <taxon>Saccharomycotina</taxon>
        <taxon>Pichiomycetes</taxon>
        <taxon>Pichiales</taxon>
        <taxon>Pichiaceae</taxon>
        <taxon>Brettanomyces</taxon>
    </lineage>
</organism>
<keyword evidence="7" id="KW-1185">Reference proteome</keyword>
<evidence type="ECO:0000313" key="6">
    <source>
        <dbReference type="EMBL" id="QPG76003.1"/>
    </source>
</evidence>
<dbReference type="OrthoDB" id="4207594at2759"/>
<dbReference type="GO" id="GO:0005685">
    <property type="term" value="C:U1 snRNP"/>
    <property type="evidence" value="ECO:0007669"/>
    <property type="project" value="TreeGrafter"/>
</dbReference>
<dbReference type="InterPro" id="IPR051183">
    <property type="entry name" value="U1_U11-U12_snRNP_70-35kDa"/>
</dbReference>
<feature type="compositionally biased region" description="Polar residues" evidence="4">
    <location>
        <begin position="141"/>
        <end position="154"/>
    </location>
</feature>
<feature type="region of interest" description="Disordered" evidence="4">
    <location>
        <begin position="108"/>
        <end position="223"/>
    </location>
</feature>
<dbReference type="GO" id="GO:0071011">
    <property type="term" value="C:precatalytic spliceosome"/>
    <property type="evidence" value="ECO:0007669"/>
    <property type="project" value="TreeGrafter"/>
</dbReference>
<reference evidence="6" key="1">
    <citation type="submission" date="2020-10" db="EMBL/GenBank/DDBJ databases">
        <authorList>
            <person name="Roach M.J.R."/>
        </authorList>
    </citation>
    <scope>NUCLEOTIDE SEQUENCE</scope>
    <source>
        <strain evidence="6">CBS 1945</strain>
    </source>
</reference>
<dbReference type="PANTHER" id="PTHR13952">
    <property type="entry name" value="U1 SMALL NUCLEAR RIBONUCLEOPROTEIN 70 KD"/>
    <property type="match status" value="1"/>
</dbReference>
<keyword evidence="3" id="KW-0694">RNA-binding</keyword>
<evidence type="ECO:0000256" key="1">
    <source>
        <dbReference type="ARBA" id="ARBA00004123"/>
    </source>
</evidence>
<dbReference type="PROSITE" id="PS50102">
    <property type="entry name" value="RRM"/>
    <property type="match status" value="1"/>
</dbReference>
<dbReference type="GO" id="GO:0000398">
    <property type="term" value="P:mRNA splicing, via spliceosome"/>
    <property type="evidence" value="ECO:0007669"/>
    <property type="project" value="TreeGrafter"/>
</dbReference>
<dbReference type="AlphaFoldDB" id="A0A875S508"/>